<dbReference type="PANTHER" id="PTHR27005:SF515">
    <property type="entry name" value="WALL-ASSOCIATED RECEPTOR KINASE-LIKE 10-RELATED"/>
    <property type="match status" value="1"/>
</dbReference>
<dbReference type="GO" id="GO:0004674">
    <property type="term" value="F:protein serine/threonine kinase activity"/>
    <property type="evidence" value="ECO:0007669"/>
    <property type="project" value="UniProtKB-KW"/>
</dbReference>
<comment type="caution">
    <text evidence="18">The sequence shown here is derived from an EMBL/GenBank/DDBJ whole genome shotgun (WGS) entry which is preliminary data.</text>
</comment>
<dbReference type="InterPro" id="IPR000719">
    <property type="entry name" value="Prot_kinase_dom"/>
</dbReference>
<keyword evidence="18" id="KW-0675">Receptor</keyword>
<name>A0AAW2VQZ9_SESRA</name>
<keyword evidence="12" id="KW-0325">Glycoprotein</keyword>
<feature type="chain" id="PRO_5043509212" evidence="16">
    <location>
        <begin position="18"/>
        <end position="546"/>
    </location>
</feature>
<keyword evidence="5 16" id="KW-0732">Signal</keyword>
<evidence type="ECO:0000256" key="12">
    <source>
        <dbReference type="ARBA" id="ARBA00023180"/>
    </source>
</evidence>
<evidence type="ECO:0000256" key="15">
    <source>
        <dbReference type="SAM" id="Phobius"/>
    </source>
</evidence>
<dbReference type="InterPro" id="IPR045274">
    <property type="entry name" value="WAK-like"/>
</dbReference>
<evidence type="ECO:0000256" key="1">
    <source>
        <dbReference type="ARBA" id="ARBA00004479"/>
    </source>
</evidence>
<dbReference type="Gene3D" id="2.10.25.10">
    <property type="entry name" value="Laminin"/>
    <property type="match status" value="1"/>
</dbReference>
<keyword evidence="9 15" id="KW-1133">Transmembrane helix</keyword>
<dbReference type="InterPro" id="IPR025287">
    <property type="entry name" value="WAK_GUB"/>
</dbReference>
<reference evidence="18" key="1">
    <citation type="submission" date="2020-06" db="EMBL/GenBank/DDBJ databases">
        <authorList>
            <person name="Li T."/>
            <person name="Hu X."/>
            <person name="Zhang T."/>
            <person name="Song X."/>
            <person name="Zhang H."/>
            <person name="Dai N."/>
            <person name="Sheng W."/>
            <person name="Hou X."/>
            <person name="Wei L."/>
        </authorList>
    </citation>
    <scope>NUCLEOTIDE SEQUENCE</scope>
    <source>
        <strain evidence="18">G02</strain>
        <tissue evidence="18">Leaf</tissue>
    </source>
</reference>
<comment type="catalytic activity">
    <reaction evidence="14">
        <text>L-threonyl-[protein] + ATP = O-phospho-L-threonyl-[protein] + ADP + H(+)</text>
        <dbReference type="Rhea" id="RHEA:46608"/>
        <dbReference type="Rhea" id="RHEA-COMP:11060"/>
        <dbReference type="Rhea" id="RHEA-COMP:11605"/>
        <dbReference type="ChEBI" id="CHEBI:15378"/>
        <dbReference type="ChEBI" id="CHEBI:30013"/>
        <dbReference type="ChEBI" id="CHEBI:30616"/>
        <dbReference type="ChEBI" id="CHEBI:61977"/>
        <dbReference type="ChEBI" id="CHEBI:456216"/>
    </reaction>
</comment>
<evidence type="ECO:0000259" key="17">
    <source>
        <dbReference type="PROSITE" id="PS50011"/>
    </source>
</evidence>
<dbReference type="GO" id="GO:0005524">
    <property type="term" value="F:ATP binding"/>
    <property type="evidence" value="ECO:0007669"/>
    <property type="project" value="UniProtKB-KW"/>
</dbReference>
<evidence type="ECO:0000256" key="14">
    <source>
        <dbReference type="ARBA" id="ARBA00047951"/>
    </source>
</evidence>
<evidence type="ECO:0000256" key="10">
    <source>
        <dbReference type="ARBA" id="ARBA00023136"/>
    </source>
</evidence>
<accession>A0AAW2VQZ9</accession>
<keyword evidence="10 15" id="KW-0472">Membrane</keyword>
<feature type="signal peptide" evidence="16">
    <location>
        <begin position="1"/>
        <end position="17"/>
    </location>
</feature>
<dbReference type="Gene3D" id="1.10.510.10">
    <property type="entry name" value="Transferase(Phosphotransferase) domain 1"/>
    <property type="match status" value="1"/>
</dbReference>
<evidence type="ECO:0000256" key="3">
    <source>
        <dbReference type="ARBA" id="ARBA00022679"/>
    </source>
</evidence>
<dbReference type="CDD" id="cd00054">
    <property type="entry name" value="EGF_CA"/>
    <property type="match status" value="1"/>
</dbReference>
<sequence>MYLLVSFFCLAITDVLALPLAKRGCQDTCGNVTIPYPFGIGSQCYANSSFAVICENSTSPARLFLSSIHLEILNISLYGTVTVVQPVSPLKCSDELKTQSTGKALDGSPFMISAVYNALTVFGCRNTVWLLADEMTTIGNPYLFEGCRDIDECSNSATNFCPNGITCINRIGYYECEEQKSRLKMVLIFIGCGLGALVLLLGAWRSTKAVRKRMKTNRKHKFFKRNGGLLLEQQLSSTDNGLEKTRLFTSKELAQATDHYNENRILGLGGQGTVYKGMLADGRIVAVKKSKRVDEDDLEVFINEVVILSQINHRNVVKLLGCCLETEVPLLVYEFIPNGTLFQHIHEPNEDFLLPWEMRVRIARDVAGALSYLHSAASAPIYHRDIKSTNILLDDKYRAKVSDFGTSRSVSIDQTHLTTRVLGTFGYLDPEYFQSSQFTEKSDVYSFGVVMVELITGKKAVSSVRAEPGKSLATHFLHSMKEDHLFDIFDPSILKEGRREELVAIAELARRCLHLNGKKKANNEGSCSGVGRNSAAERRVSSCAES</sequence>
<dbReference type="FunFam" id="3.30.200.20:FF:000043">
    <property type="entry name" value="Wall-associated receptor kinase 2"/>
    <property type="match status" value="1"/>
</dbReference>
<dbReference type="AlphaFoldDB" id="A0AAW2VQZ9"/>
<dbReference type="InterPro" id="IPR008271">
    <property type="entry name" value="Ser/Thr_kinase_AS"/>
</dbReference>
<keyword evidence="8" id="KW-0067">ATP-binding</keyword>
<evidence type="ECO:0000256" key="7">
    <source>
        <dbReference type="ARBA" id="ARBA00022777"/>
    </source>
</evidence>
<dbReference type="SUPFAM" id="SSF56112">
    <property type="entry name" value="Protein kinase-like (PK-like)"/>
    <property type="match status" value="1"/>
</dbReference>
<dbReference type="GO" id="GO:0007166">
    <property type="term" value="P:cell surface receptor signaling pathway"/>
    <property type="evidence" value="ECO:0007669"/>
    <property type="project" value="InterPro"/>
</dbReference>
<organism evidence="18">
    <name type="scientific">Sesamum radiatum</name>
    <name type="common">Black benniseed</name>
    <dbReference type="NCBI Taxonomy" id="300843"/>
    <lineage>
        <taxon>Eukaryota</taxon>
        <taxon>Viridiplantae</taxon>
        <taxon>Streptophyta</taxon>
        <taxon>Embryophyta</taxon>
        <taxon>Tracheophyta</taxon>
        <taxon>Spermatophyta</taxon>
        <taxon>Magnoliopsida</taxon>
        <taxon>eudicotyledons</taxon>
        <taxon>Gunneridae</taxon>
        <taxon>Pentapetalae</taxon>
        <taxon>asterids</taxon>
        <taxon>lamiids</taxon>
        <taxon>Lamiales</taxon>
        <taxon>Pedaliaceae</taxon>
        <taxon>Sesamum</taxon>
    </lineage>
</organism>
<dbReference type="GO" id="GO:0005886">
    <property type="term" value="C:plasma membrane"/>
    <property type="evidence" value="ECO:0007669"/>
    <property type="project" value="TreeGrafter"/>
</dbReference>
<dbReference type="Gene3D" id="3.30.200.20">
    <property type="entry name" value="Phosphorylase Kinase, domain 1"/>
    <property type="match status" value="1"/>
</dbReference>
<keyword evidence="4 15" id="KW-0812">Transmembrane</keyword>
<dbReference type="EMBL" id="JACGWJ010000003">
    <property type="protein sequence ID" value="KAL0430226.1"/>
    <property type="molecule type" value="Genomic_DNA"/>
</dbReference>
<evidence type="ECO:0000256" key="13">
    <source>
        <dbReference type="ARBA" id="ARBA00047558"/>
    </source>
</evidence>
<dbReference type="PANTHER" id="PTHR27005">
    <property type="entry name" value="WALL-ASSOCIATED RECEPTOR KINASE-LIKE 21"/>
    <property type="match status" value="1"/>
</dbReference>
<evidence type="ECO:0000256" key="8">
    <source>
        <dbReference type="ARBA" id="ARBA00022840"/>
    </source>
</evidence>
<comment type="subcellular location">
    <subcellularLocation>
        <location evidence="1">Membrane</location>
        <topology evidence="1">Single-pass type I membrane protein</topology>
    </subcellularLocation>
</comment>
<dbReference type="InterPro" id="IPR011009">
    <property type="entry name" value="Kinase-like_dom_sf"/>
</dbReference>
<reference evidence="18" key="2">
    <citation type="journal article" date="2024" name="Plant">
        <title>Genomic evolution and insights into agronomic trait innovations of Sesamum species.</title>
        <authorList>
            <person name="Miao H."/>
            <person name="Wang L."/>
            <person name="Qu L."/>
            <person name="Liu H."/>
            <person name="Sun Y."/>
            <person name="Le M."/>
            <person name="Wang Q."/>
            <person name="Wei S."/>
            <person name="Zheng Y."/>
            <person name="Lin W."/>
            <person name="Duan Y."/>
            <person name="Cao H."/>
            <person name="Xiong S."/>
            <person name="Wang X."/>
            <person name="Wei L."/>
            <person name="Li C."/>
            <person name="Ma Q."/>
            <person name="Ju M."/>
            <person name="Zhao R."/>
            <person name="Li G."/>
            <person name="Mu C."/>
            <person name="Tian Q."/>
            <person name="Mei H."/>
            <person name="Zhang T."/>
            <person name="Gao T."/>
            <person name="Zhang H."/>
        </authorList>
    </citation>
    <scope>NUCLEOTIDE SEQUENCE</scope>
    <source>
        <strain evidence="18">G02</strain>
    </source>
</reference>
<dbReference type="SMART" id="SM00220">
    <property type="entry name" value="S_TKc"/>
    <property type="match status" value="1"/>
</dbReference>
<feature type="transmembrane region" description="Helical" evidence="15">
    <location>
        <begin position="185"/>
        <end position="204"/>
    </location>
</feature>
<dbReference type="PROSITE" id="PS00108">
    <property type="entry name" value="PROTEIN_KINASE_ST"/>
    <property type="match status" value="1"/>
</dbReference>
<evidence type="ECO:0000313" key="18">
    <source>
        <dbReference type="EMBL" id="KAL0430226.1"/>
    </source>
</evidence>
<feature type="domain" description="Protein kinase" evidence="17">
    <location>
        <begin position="260"/>
        <end position="546"/>
    </location>
</feature>
<evidence type="ECO:0000256" key="2">
    <source>
        <dbReference type="ARBA" id="ARBA00022527"/>
    </source>
</evidence>
<evidence type="ECO:0000256" key="11">
    <source>
        <dbReference type="ARBA" id="ARBA00023157"/>
    </source>
</evidence>
<keyword evidence="11" id="KW-1015">Disulfide bond</keyword>
<dbReference type="GO" id="GO:0030247">
    <property type="term" value="F:polysaccharide binding"/>
    <property type="evidence" value="ECO:0007669"/>
    <property type="project" value="InterPro"/>
</dbReference>
<gene>
    <name evidence="18" type="ORF">Sradi_0648600</name>
</gene>
<keyword evidence="3" id="KW-0808">Transferase</keyword>
<dbReference type="Pfam" id="PF00069">
    <property type="entry name" value="Pkinase"/>
    <property type="match status" value="1"/>
</dbReference>
<dbReference type="Pfam" id="PF13947">
    <property type="entry name" value="GUB_WAK_bind"/>
    <property type="match status" value="1"/>
</dbReference>
<comment type="catalytic activity">
    <reaction evidence="13">
        <text>L-seryl-[protein] + ATP = O-phospho-L-seryl-[protein] + ADP + H(+)</text>
        <dbReference type="Rhea" id="RHEA:17989"/>
        <dbReference type="Rhea" id="RHEA-COMP:9863"/>
        <dbReference type="Rhea" id="RHEA-COMP:11604"/>
        <dbReference type="ChEBI" id="CHEBI:15378"/>
        <dbReference type="ChEBI" id="CHEBI:29999"/>
        <dbReference type="ChEBI" id="CHEBI:30616"/>
        <dbReference type="ChEBI" id="CHEBI:83421"/>
        <dbReference type="ChEBI" id="CHEBI:456216"/>
    </reaction>
</comment>
<evidence type="ECO:0000256" key="16">
    <source>
        <dbReference type="SAM" id="SignalP"/>
    </source>
</evidence>
<keyword evidence="7 18" id="KW-0418">Kinase</keyword>
<evidence type="ECO:0000256" key="6">
    <source>
        <dbReference type="ARBA" id="ARBA00022741"/>
    </source>
</evidence>
<evidence type="ECO:0000256" key="5">
    <source>
        <dbReference type="ARBA" id="ARBA00022729"/>
    </source>
</evidence>
<dbReference type="PROSITE" id="PS01187">
    <property type="entry name" value="EGF_CA"/>
    <property type="match status" value="1"/>
</dbReference>
<dbReference type="FunFam" id="1.10.510.10:FF:000084">
    <property type="entry name" value="Wall-associated receptor kinase 2"/>
    <property type="match status" value="1"/>
</dbReference>
<evidence type="ECO:0000256" key="4">
    <source>
        <dbReference type="ARBA" id="ARBA00022692"/>
    </source>
</evidence>
<evidence type="ECO:0000256" key="9">
    <source>
        <dbReference type="ARBA" id="ARBA00022989"/>
    </source>
</evidence>
<protein>
    <submittedName>
        <fullName evidence="18">Wall-associated receptor kinase-like 8</fullName>
    </submittedName>
</protein>
<keyword evidence="2" id="KW-0723">Serine/threonine-protein kinase</keyword>
<dbReference type="InterPro" id="IPR018097">
    <property type="entry name" value="EGF_Ca-bd_CS"/>
</dbReference>
<dbReference type="CDD" id="cd14066">
    <property type="entry name" value="STKc_IRAK"/>
    <property type="match status" value="1"/>
</dbReference>
<proteinExistence type="predicted"/>
<dbReference type="PROSITE" id="PS50011">
    <property type="entry name" value="PROTEIN_KINASE_DOM"/>
    <property type="match status" value="1"/>
</dbReference>
<keyword evidence="6" id="KW-0547">Nucleotide-binding</keyword>
<dbReference type="GO" id="GO:0005509">
    <property type="term" value="F:calcium ion binding"/>
    <property type="evidence" value="ECO:0007669"/>
    <property type="project" value="InterPro"/>
</dbReference>